<protein>
    <submittedName>
        <fullName evidence="1">Glycosyltransferase family 34 protein</fullName>
    </submittedName>
</protein>
<proteinExistence type="predicted"/>
<name>A0ACB6S1E1_9PLEO</name>
<sequence>MYSPFSAPRTRIATVTAHFGDLEGNEHYTKAFTTQLEHALMIDDLWNKPAFILKLLPREMIKPESKRLEWLVWWWRRNEHARSENPNKPPLEMNLLATNDRNDLSNGIFLLRVSPWAVSVFTTILACRHYNPTLKLKFTEQSAMELVLKDDRFRDQVQFVLQRCFNAYSHSGPKKFVERNDTKEEGVEDVHARRGDWLVRFAGNEHKDEALNGWADMLEGVGDVWDEGRVQMDVTGEARQFWERKGFR</sequence>
<comment type="caution">
    <text evidence="1">The sequence shown here is derived from an EMBL/GenBank/DDBJ whole genome shotgun (WGS) entry which is preliminary data.</text>
</comment>
<organism evidence="1 2">
    <name type="scientific">Macroventuria anomochaeta</name>
    <dbReference type="NCBI Taxonomy" id="301207"/>
    <lineage>
        <taxon>Eukaryota</taxon>
        <taxon>Fungi</taxon>
        <taxon>Dikarya</taxon>
        <taxon>Ascomycota</taxon>
        <taxon>Pezizomycotina</taxon>
        <taxon>Dothideomycetes</taxon>
        <taxon>Pleosporomycetidae</taxon>
        <taxon>Pleosporales</taxon>
        <taxon>Pleosporineae</taxon>
        <taxon>Didymellaceae</taxon>
        <taxon>Macroventuria</taxon>
    </lineage>
</organism>
<evidence type="ECO:0000313" key="1">
    <source>
        <dbReference type="EMBL" id="KAF2627843.1"/>
    </source>
</evidence>
<dbReference type="Proteomes" id="UP000799754">
    <property type="component" value="Unassembled WGS sequence"/>
</dbReference>
<keyword evidence="2" id="KW-1185">Reference proteome</keyword>
<accession>A0ACB6S1E1</accession>
<evidence type="ECO:0000313" key="2">
    <source>
        <dbReference type="Proteomes" id="UP000799754"/>
    </source>
</evidence>
<reference evidence="1" key="1">
    <citation type="journal article" date="2020" name="Stud. Mycol.">
        <title>101 Dothideomycetes genomes: a test case for predicting lifestyles and emergence of pathogens.</title>
        <authorList>
            <person name="Haridas S."/>
            <person name="Albert R."/>
            <person name="Binder M."/>
            <person name="Bloem J."/>
            <person name="Labutti K."/>
            <person name="Salamov A."/>
            <person name="Andreopoulos B."/>
            <person name="Baker S."/>
            <person name="Barry K."/>
            <person name="Bills G."/>
            <person name="Bluhm B."/>
            <person name="Cannon C."/>
            <person name="Castanera R."/>
            <person name="Culley D."/>
            <person name="Daum C."/>
            <person name="Ezra D."/>
            <person name="Gonzalez J."/>
            <person name="Henrissat B."/>
            <person name="Kuo A."/>
            <person name="Liang C."/>
            <person name="Lipzen A."/>
            <person name="Lutzoni F."/>
            <person name="Magnuson J."/>
            <person name="Mondo S."/>
            <person name="Nolan M."/>
            <person name="Ohm R."/>
            <person name="Pangilinan J."/>
            <person name="Park H.-J."/>
            <person name="Ramirez L."/>
            <person name="Alfaro M."/>
            <person name="Sun H."/>
            <person name="Tritt A."/>
            <person name="Yoshinaga Y."/>
            <person name="Zwiers L.-H."/>
            <person name="Turgeon B."/>
            <person name="Goodwin S."/>
            <person name="Spatafora J."/>
            <person name="Crous P."/>
            <person name="Grigoriev I."/>
        </authorList>
    </citation>
    <scope>NUCLEOTIDE SEQUENCE</scope>
    <source>
        <strain evidence="1">CBS 525.71</strain>
    </source>
</reference>
<dbReference type="EMBL" id="MU006715">
    <property type="protein sequence ID" value="KAF2627843.1"/>
    <property type="molecule type" value="Genomic_DNA"/>
</dbReference>
<gene>
    <name evidence="1" type="ORF">BU25DRAFT_439803</name>
</gene>